<organism evidence="1 2">
    <name type="scientific">Eretmocerus hayati</name>
    <dbReference type="NCBI Taxonomy" id="131215"/>
    <lineage>
        <taxon>Eukaryota</taxon>
        <taxon>Metazoa</taxon>
        <taxon>Ecdysozoa</taxon>
        <taxon>Arthropoda</taxon>
        <taxon>Hexapoda</taxon>
        <taxon>Insecta</taxon>
        <taxon>Pterygota</taxon>
        <taxon>Neoptera</taxon>
        <taxon>Endopterygota</taxon>
        <taxon>Hymenoptera</taxon>
        <taxon>Apocrita</taxon>
        <taxon>Proctotrupomorpha</taxon>
        <taxon>Chalcidoidea</taxon>
        <taxon>Aphelinidae</taxon>
        <taxon>Aphelininae</taxon>
        <taxon>Eretmocerus</taxon>
    </lineage>
</organism>
<name>A0ACC2N1Y6_9HYME</name>
<protein>
    <submittedName>
        <fullName evidence="1">Uncharacterized protein</fullName>
    </submittedName>
</protein>
<evidence type="ECO:0000313" key="2">
    <source>
        <dbReference type="Proteomes" id="UP001239111"/>
    </source>
</evidence>
<keyword evidence="2" id="KW-1185">Reference proteome</keyword>
<dbReference type="Proteomes" id="UP001239111">
    <property type="component" value="Chromosome 4"/>
</dbReference>
<dbReference type="EMBL" id="CM056744">
    <property type="protein sequence ID" value="KAJ8664347.1"/>
    <property type="molecule type" value="Genomic_DNA"/>
</dbReference>
<evidence type="ECO:0000313" key="1">
    <source>
        <dbReference type="EMBL" id="KAJ8664347.1"/>
    </source>
</evidence>
<sequence>MAEEKLFRLPGTIEEEDECDRDLHMHDGDHQQQRPESPLLAQRSINRGGVGSGGGGSGGGHHSHHHHLHLPKNVTLLRVGTNASSIAGISRHDSSRYVLKFSRKK</sequence>
<proteinExistence type="predicted"/>
<accession>A0ACC2N1Y6</accession>
<comment type="caution">
    <text evidence="1">The sequence shown here is derived from an EMBL/GenBank/DDBJ whole genome shotgun (WGS) entry which is preliminary data.</text>
</comment>
<gene>
    <name evidence="1" type="ORF">QAD02_006009</name>
</gene>
<reference evidence="1" key="1">
    <citation type="submission" date="2023-04" db="EMBL/GenBank/DDBJ databases">
        <title>A chromosome-level genome assembly of the parasitoid wasp Eretmocerus hayati.</title>
        <authorList>
            <person name="Zhong Y."/>
            <person name="Liu S."/>
            <person name="Liu Y."/>
        </authorList>
    </citation>
    <scope>NUCLEOTIDE SEQUENCE</scope>
    <source>
        <strain evidence="1">ZJU_SS_LIU_2023</strain>
    </source>
</reference>